<dbReference type="Gene3D" id="3.20.20.70">
    <property type="entry name" value="Aldolase class I"/>
    <property type="match status" value="1"/>
</dbReference>
<comment type="caution">
    <text evidence="7">The sequence shown here is derived from an EMBL/GenBank/DDBJ whole genome shotgun (WGS) entry which is preliminary data.</text>
</comment>
<dbReference type="AlphaFoldDB" id="A0A0N8GMS1"/>
<evidence type="ECO:0000256" key="4">
    <source>
        <dbReference type="ARBA" id="ARBA00022857"/>
    </source>
</evidence>
<comment type="cofactor">
    <cofactor evidence="1">
        <name>FMN</name>
        <dbReference type="ChEBI" id="CHEBI:58210"/>
    </cofactor>
</comment>
<dbReference type="InterPro" id="IPR001155">
    <property type="entry name" value="OxRdtase_FMN_N"/>
</dbReference>
<dbReference type="EMBL" id="LGCL01000026">
    <property type="protein sequence ID" value="KPL76082.1"/>
    <property type="molecule type" value="Genomic_DNA"/>
</dbReference>
<dbReference type="InterPro" id="IPR013785">
    <property type="entry name" value="Aldolase_TIM"/>
</dbReference>
<dbReference type="Pfam" id="PF00724">
    <property type="entry name" value="Oxidored_FMN"/>
    <property type="match status" value="1"/>
</dbReference>
<evidence type="ECO:0000313" key="8">
    <source>
        <dbReference type="Proteomes" id="UP000050417"/>
    </source>
</evidence>
<dbReference type="GO" id="GO:0010181">
    <property type="term" value="F:FMN binding"/>
    <property type="evidence" value="ECO:0007669"/>
    <property type="project" value="InterPro"/>
</dbReference>
<dbReference type="Proteomes" id="UP000050417">
    <property type="component" value="Unassembled WGS sequence"/>
</dbReference>
<name>A0A0N8GMS1_9CHLR</name>
<dbReference type="PANTHER" id="PTHR43303:SF4">
    <property type="entry name" value="NADPH DEHYDROGENASE C23G7.10C-RELATED"/>
    <property type="match status" value="1"/>
</dbReference>
<evidence type="ECO:0000256" key="2">
    <source>
        <dbReference type="ARBA" id="ARBA00022630"/>
    </source>
</evidence>
<dbReference type="PATRIC" id="fig|1134406.4.peg.3899"/>
<organism evidence="7 8">
    <name type="scientific">Ornatilinea apprima</name>
    <dbReference type="NCBI Taxonomy" id="1134406"/>
    <lineage>
        <taxon>Bacteria</taxon>
        <taxon>Bacillati</taxon>
        <taxon>Chloroflexota</taxon>
        <taxon>Anaerolineae</taxon>
        <taxon>Anaerolineales</taxon>
        <taxon>Anaerolineaceae</taxon>
        <taxon>Ornatilinea</taxon>
    </lineage>
</organism>
<keyword evidence="2" id="KW-0285">Flavoprotein</keyword>
<dbReference type="GO" id="GO:0003959">
    <property type="term" value="F:NADPH dehydrogenase activity"/>
    <property type="evidence" value="ECO:0007669"/>
    <property type="project" value="InterPro"/>
</dbReference>
<feature type="domain" description="NADH:flavin oxidoreductase/NADH oxidase N-terminal" evidence="6">
    <location>
        <begin position="4"/>
        <end position="341"/>
    </location>
</feature>
<keyword evidence="3" id="KW-0288">FMN</keyword>
<proteinExistence type="predicted"/>
<keyword evidence="4" id="KW-0521">NADP</keyword>
<evidence type="ECO:0000259" key="6">
    <source>
        <dbReference type="Pfam" id="PF00724"/>
    </source>
</evidence>
<sequence length="354" mass="38820">MPHLFEPFPLRGVTLRNRIGVSPMCQYSYQDGFANDWLLAHLGARAAGGAGLVIAEATAIEPRGRITPYDVGIWSDAQIEPLARVTRFIKAQGAVPGIQIAHAGRKANTDRPWEGGQPISAGDPRWWQTIGPSPLAFSPRHQTPQEMSVQEIQSTQALFRQAARRALDAGFEWLELHAAHGYLIHSFYSPLSNQRADAYGGSFDNRVRFLLETVQTMRAVWPERLPFTVRISGTDWDENGWSVDDSIALAARLKSEGVDLVDCSSGGNLSNASIPFAPHYQVPIAEAVRRGAGIPTAAVGLISDPRLADQIIRQGQADLVLLGRELLRNPTWPIQAAQALEQPAPVPPQYLRAY</sequence>
<evidence type="ECO:0000256" key="1">
    <source>
        <dbReference type="ARBA" id="ARBA00001917"/>
    </source>
</evidence>
<keyword evidence="5" id="KW-0560">Oxidoreductase</keyword>
<protein>
    <submittedName>
        <fullName evidence="7">Oxidoreductase</fullName>
    </submittedName>
</protein>
<dbReference type="CDD" id="cd02932">
    <property type="entry name" value="OYE_YqiM_FMN"/>
    <property type="match status" value="1"/>
</dbReference>
<keyword evidence="8" id="KW-1185">Reference proteome</keyword>
<evidence type="ECO:0000313" key="7">
    <source>
        <dbReference type="EMBL" id="KPL76082.1"/>
    </source>
</evidence>
<dbReference type="OrthoDB" id="9772736at2"/>
<dbReference type="PANTHER" id="PTHR43303">
    <property type="entry name" value="NADPH DEHYDROGENASE C23G7.10C-RELATED"/>
    <property type="match status" value="1"/>
</dbReference>
<dbReference type="GO" id="GO:0050661">
    <property type="term" value="F:NADP binding"/>
    <property type="evidence" value="ECO:0007669"/>
    <property type="project" value="InterPro"/>
</dbReference>
<dbReference type="InterPro" id="IPR044152">
    <property type="entry name" value="YqjM-like"/>
</dbReference>
<evidence type="ECO:0000256" key="5">
    <source>
        <dbReference type="ARBA" id="ARBA00023002"/>
    </source>
</evidence>
<accession>A0A0N8GMS1</accession>
<evidence type="ECO:0000256" key="3">
    <source>
        <dbReference type="ARBA" id="ARBA00022643"/>
    </source>
</evidence>
<gene>
    <name evidence="7" type="ORF">ADN00_12115</name>
</gene>
<dbReference type="RefSeq" id="WP_075063278.1">
    <property type="nucleotide sequence ID" value="NZ_LGCL01000026.1"/>
</dbReference>
<dbReference type="STRING" id="1134406.ADN00_12115"/>
<dbReference type="SUPFAM" id="SSF51395">
    <property type="entry name" value="FMN-linked oxidoreductases"/>
    <property type="match status" value="1"/>
</dbReference>
<reference evidence="7 8" key="1">
    <citation type="submission" date="2015-07" db="EMBL/GenBank/DDBJ databases">
        <title>Genome sequence of Ornatilinea apprima DSM 23815.</title>
        <authorList>
            <person name="Hemp J."/>
            <person name="Ward L.M."/>
            <person name="Pace L.A."/>
            <person name="Fischer W.W."/>
        </authorList>
    </citation>
    <scope>NUCLEOTIDE SEQUENCE [LARGE SCALE GENOMIC DNA]</scope>
    <source>
        <strain evidence="7 8">P3M-1</strain>
    </source>
</reference>